<evidence type="ECO:0000313" key="1">
    <source>
        <dbReference type="EMBL" id="AXY58266.1"/>
    </source>
</evidence>
<dbReference type="InterPro" id="IPR010451">
    <property type="entry name" value="Acetoacetate_decarboxylase"/>
</dbReference>
<dbReference type="InterPro" id="IPR023375">
    <property type="entry name" value="ADC_dom_sf"/>
</dbReference>
<sequence>MNKNLLNPVVTHPPPWHLNGDAFIMNYWLSPALTKASAHFGIAPSYLGRMVQVMLVRYETSPVGPYDELLLLDHSIKYGGSLSFIPKIYVSTEVSVQHGQALWGIPKELAQFEWLERENTCYCQIQFGEQIMSVKLMKKPATQTALVSSKYLPDLILKIKQHDQSRTFSFAPQFSGALKPMQSIEWINTQDIFPDFSKATALKSFYIPEFQLIFPEAQIEEA</sequence>
<dbReference type="SUPFAM" id="SSF160104">
    <property type="entry name" value="Acetoacetate decarboxylase-like"/>
    <property type="match status" value="1"/>
</dbReference>
<dbReference type="Gene3D" id="2.40.400.10">
    <property type="entry name" value="Acetoacetate decarboxylase-like"/>
    <property type="match status" value="1"/>
</dbReference>
<dbReference type="EMBL" id="CP032134">
    <property type="protein sequence ID" value="AXY58266.1"/>
    <property type="molecule type" value="Genomic_DNA"/>
</dbReference>
<reference evidence="2" key="1">
    <citation type="submission" date="2018-09" db="EMBL/GenBank/DDBJ databases">
        <title>The complete genome of Acinetobacter sp. strain WCHAc010005.</title>
        <authorList>
            <person name="Hu Y."/>
            <person name="Long H."/>
            <person name="Feng Y."/>
            <person name="Zong Z."/>
        </authorList>
    </citation>
    <scope>NUCLEOTIDE SEQUENCE [LARGE SCALE GENOMIC DNA]</scope>
    <source>
        <strain evidence="2">WCHAc010005</strain>
    </source>
</reference>
<dbReference type="GO" id="GO:0016829">
    <property type="term" value="F:lyase activity"/>
    <property type="evidence" value="ECO:0007669"/>
    <property type="project" value="InterPro"/>
</dbReference>
<evidence type="ECO:0008006" key="3">
    <source>
        <dbReference type="Google" id="ProtNLM"/>
    </source>
</evidence>
<dbReference type="RefSeq" id="WP_087513895.1">
    <property type="nucleotide sequence ID" value="NZ_CP032134.1"/>
</dbReference>
<accession>A0A3B7LZD5</accession>
<dbReference type="PANTHER" id="PTHR40518">
    <property type="entry name" value="ACETOACETATE DECARBOXYLASE"/>
    <property type="match status" value="1"/>
</dbReference>
<dbReference type="Proteomes" id="UP000263753">
    <property type="component" value="Chromosome"/>
</dbReference>
<name>A0A3B7LZD5_9GAMM</name>
<protein>
    <recommendedName>
        <fullName evidence="3">Acetoacetate decarboxylase</fullName>
    </recommendedName>
</protein>
<evidence type="ECO:0000313" key="2">
    <source>
        <dbReference type="Proteomes" id="UP000263753"/>
    </source>
</evidence>
<organism evidence="1 2">
    <name type="scientific">Acinetobacter chinensis</name>
    <dbReference type="NCBI Taxonomy" id="2004650"/>
    <lineage>
        <taxon>Bacteria</taxon>
        <taxon>Pseudomonadati</taxon>
        <taxon>Pseudomonadota</taxon>
        <taxon>Gammaproteobacteria</taxon>
        <taxon>Moraxellales</taxon>
        <taxon>Moraxellaceae</taxon>
        <taxon>Acinetobacter</taxon>
    </lineage>
</organism>
<gene>
    <name evidence="1" type="ORF">CDG60_17925</name>
</gene>
<dbReference type="PANTHER" id="PTHR40518:SF1">
    <property type="entry name" value="ACETOACETATE DECARBOXYLASE"/>
    <property type="match status" value="1"/>
</dbReference>
<dbReference type="AlphaFoldDB" id="A0A3B7LZD5"/>
<dbReference type="KEGG" id="achi:CDG60_17925"/>
<proteinExistence type="predicted"/>
<dbReference type="Pfam" id="PF06314">
    <property type="entry name" value="ADC"/>
    <property type="match status" value="1"/>
</dbReference>